<evidence type="ECO:0000313" key="5">
    <source>
        <dbReference type="EMBL" id="CAG1843154.1"/>
    </source>
</evidence>
<gene>
    <name evidence="5" type="ORF">GSMUA_129490.1</name>
</gene>
<feature type="compositionally biased region" description="Low complexity" evidence="4">
    <location>
        <begin position="180"/>
        <end position="200"/>
    </location>
</feature>
<dbReference type="PROSITE" id="PS50985">
    <property type="entry name" value="GRAS"/>
    <property type="match status" value="1"/>
</dbReference>
<feature type="region of interest" description="Disordered" evidence="4">
    <location>
        <begin position="166"/>
        <end position="215"/>
    </location>
</feature>
<dbReference type="InParanoid" id="A0A804IT07"/>
<organism evidence="6 7">
    <name type="scientific">Musa acuminata subsp. malaccensis</name>
    <name type="common">Wild banana</name>
    <name type="synonym">Musa malaccensis</name>
    <dbReference type="NCBI Taxonomy" id="214687"/>
    <lineage>
        <taxon>Eukaryota</taxon>
        <taxon>Viridiplantae</taxon>
        <taxon>Streptophyta</taxon>
        <taxon>Embryophyta</taxon>
        <taxon>Tracheophyta</taxon>
        <taxon>Spermatophyta</taxon>
        <taxon>Magnoliopsida</taxon>
        <taxon>Liliopsida</taxon>
        <taxon>Zingiberales</taxon>
        <taxon>Musaceae</taxon>
        <taxon>Musa</taxon>
    </lineage>
</organism>
<feature type="short sequence motif" description="VHIID" evidence="3">
    <location>
        <begin position="320"/>
        <end position="324"/>
    </location>
</feature>
<protein>
    <submittedName>
        <fullName evidence="5">(wild Malaysian banana) hypothetical protein</fullName>
    </submittedName>
</protein>
<comment type="similarity">
    <text evidence="3">Belongs to the GRAS family.</text>
</comment>
<dbReference type="GO" id="GO:0003700">
    <property type="term" value="F:DNA-binding transcription factor activity"/>
    <property type="evidence" value="ECO:0000318"/>
    <property type="project" value="GO_Central"/>
</dbReference>
<dbReference type="Gramene" id="Ma04_t23420.1">
    <property type="protein sequence ID" value="Ma04_p23420.1"/>
    <property type="gene ID" value="Ma04_g23420"/>
</dbReference>
<sequence length="591" mass="62982">MASGFPGRELGLGAGGRGGTLLKRTLADMEIQHQQQQMQLQLQHQHQHQQSLFLRSVKQRTLAAPSIATLSPAVVGAFPCNSFSAATQSSVSTSSTVTSAGFAFPRRPELLAGSVPEVRSSGSLRDQLKELERRLLLDDEEEEASASGSAVTHAAWSEAIQSLMSTPQPPVATTTAGHLSPSPTSSSSSTISSSASCSPPSSMPSPPPPPTGTSRQMLLDTATAIGEGNLHAATANLAVIKAAANPRGDAEQRLTAMMYATLFSRLNNLQTGSSHAVAELRSPEHFAATQMLYDLSPCFKLAFIAANHAILEATKDEPNIHILDFEVGHGSQYAAFLHALTQRLRHRPTIRVTAVVDPSSPFTNINSGGLRVVGERIEKLAERVGVGLRFSVVSRRPEELDAVALGCEPGEVLIVNLAFVLSRVADESVSLANPRDEILRRVRALQPRLVTLAEQEINTSTAAFPARFAEACVHYGALLESLEATAAAAVQKGFAERARAEAGLARRAVNAVAREGQERVERCEVLGKWRARMGMAGLKPVPLGPSSVEPVKYRLESAGSNPGFTIKEEVGGVALGFGWRGRVLTVLSAWR</sequence>
<feature type="region of interest" description="VHIID" evidence="3">
    <location>
        <begin position="289"/>
        <end position="354"/>
    </location>
</feature>
<evidence type="ECO:0000256" key="3">
    <source>
        <dbReference type="PROSITE-ProRule" id="PRU01191"/>
    </source>
</evidence>
<dbReference type="FunCoup" id="A0A804IT07">
    <property type="interactions" value="1985"/>
</dbReference>
<dbReference type="Pfam" id="PF03514">
    <property type="entry name" value="GRAS"/>
    <property type="match status" value="1"/>
</dbReference>
<evidence type="ECO:0000256" key="1">
    <source>
        <dbReference type="ARBA" id="ARBA00023015"/>
    </source>
</evidence>
<feature type="compositionally biased region" description="Pro residues" evidence="4">
    <location>
        <begin position="201"/>
        <end position="211"/>
    </location>
</feature>
<dbReference type="OrthoDB" id="677896at2759"/>
<accession>A0A804IT07</accession>
<dbReference type="EnsemblPlants" id="Ma04_t23420.1">
    <property type="protein sequence ID" value="Ma04_p23420.1"/>
    <property type="gene ID" value="Ma04_g23420"/>
</dbReference>
<name>A0A804IT07_MUSAM</name>
<dbReference type="OMA" id="MAREGPD"/>
<feature type="region of interest" description="Leucine repeat II (LRII)" evidence="3">
    <location>
        <begin position="372"/>
        <end position="404"/>
    </location>
</feature>
<feature type="region of interest" description="SAW" evidence="3">
    <location>
        <begin position="513"/>
        <end position="591"/>
    </location>
</feature>
<dbReference type="GO" id="GO:0005634">
    <property type="term" value="C:nucleus"/>
    <property type="evidence" value="ECO:0000318"/>
    <property type="project" value="GO_Central"/>
</dbReference>
<keyword evidence="2" id="KW-0804">Transcription</keyword>
<dbReference type="GO" id="GO:0006355">
    <property type="term" value="P:regulation of DNA-templated transcription"/>
    <property type="evidence" value="ECO:0000318"/>
    <property type="project" value="GO_Central"/>
</dbReference>
<keyword evidence="1" id="KW-0805">Transcription regulation</keyword>
<evidence type="ECO:0000313" key="6">
    <source>
        <dbReference type="EnsemblPlants" id="Ma04_p23420.1"/>
    </source>
</evidence>
<dbReference type="InterPro" id="IPR005202">
    <property type="entry name" value="TF_GRAS"/>
</dbReference>
<keyword evidence="7" id="KW-1185">Reference proteome</keyword>
<reference evidence="5" key="1">
    <citation type="submission" date="2021-03" db="EMBL/GenBank/DDBJ databases">
        <authorList>
            <consortium name="Genoscope - CEA"/>
            <person name="William W."/>
        </authorList>
    </citation>
    <scope>NUCLEOTIDE SEQUENCE</scope>
    <source>
        <strain evidence="5">Doubled-haploid Pahang</strain>
    </source>
</reference>
<dbReference type="EMBL" id="HG996469">
    <property type="protein sequence ID" value="CAG1843154.1"/>
    <property type="molecule type" value="Genomic_DNA"/>
</dbReference>
<evidence type="ECO:0000256" key="2">
    <source>
        <dbReference type="ARBA" id="ARBA00023163"/>
    </source>
</evidence>
<dbReference type="GO" id="GO:0043565">
    <property type="term" value="F:sequence-specific DNA binding"/>
    <property type="evidence" value="ECO:0000318"/>
    <property type="project" value="GO_Central"/>
</dbReference>
<comment type="caution">
    <text evidence="3">Lacks conserved residue(s) required for the propagation of feature annotation.</text>
</comment>
<dbReference type="AlphaFoldDB" id="A0A804IT07"/>
<feature type="compositionally biased region" description="Polar residues" evidence="4">
    <location>
        <begin position="166"/>
        <end position="177"/>
    </location>
</feature>
<dbReference type="PANTHER" id="PTHR31636">
    <property type="entry name" value="OSJNBA0084A10.13 PROTEIN-RELATED"/>
    <property type="match status" value="1"/>
</dbReference>
<dbReference type="Proteomes" id="UP000012960">
    <property type="component" value="Unplaced"/>
</dbReference>
<reference evidence="6" key="2">
    <citation type="submission" date="2021-05" db="UniProtKB">
        <authorList>
            <consortium name="EnsemblPlants"/>
        </authorList>
    </citation>
    <scope>IDENTIFICATION</scope>
    <source>
        <strain evidence="6">subsp. malaccensis</strain>
    </source>
</reference>
<evidence type="ECO:0000313" key="7">
    <source>
        <dbReference type="Proteomes" id="UP000012960"/>
    </source>
</evidence>
<proteinExistence type="inferred from homology"/>
<evidence type="ECO:0000256" key="4">
    <source>
        <dbReference type="SAM" id="MobiDB-lite"/>
    </source>
</evidence>